<evidence type="ECO:0000313" key="1">
    <source>
        <dbReference type="EMBL" id="MTD09898.1"/>
    </source>
</evidence>
<reference evidence="1 2" key="1">
    <citation type="submission" date="2019-11" db="EMBL/GenBank/DDBJ databases">
        <authorList>
            <person name="An D."/>
        </authorList>
    </citation>
    <scope>NUCLEOTIDE SEQUENCE [LARGE SCALE GENOMIC DNA]</scope>
    <source>
        <strain evidence="1 2">YIM 103518</strain>
    </source>
</reference>
<protein>
    <submittedName>
        <fullName evidence="1">Uncharacterized protein</fullName>
    </submittedName>
</protein>
<name>A0A6L6GBN5_9GAMM</name>
<comment type="caution">
    <text evidence="1">The sequence shown here is derived from an EMBL/GenBank/DDBJ whole genome shotgun (WGS) entry which is preliminary data.</text>
</comment>
<accession>A0A6L6GBN5</accession>
<dbReference type="RefSeq" id="WP_154771580.1">
    <property type="nucleotide sequence ID" value="NZ_WLYL01000001.1"/>
</dbReference>
<sequence>MFTLKDLPEDYKSLNSLTICSNKLIGGGFPFALGDGLPLIIGSGKEPKVWLQAVEDPQSKELILLVDGNISTVKEISVTKPEKGVIEVYFKGITRILRVRQIDNSSAVISFLDLRPIGLNITGNQDGLNIAGSSFSRNTFQGSSVFIGLG</sequence>
<proteinExistence type="predicted"/>
<dbReference type="AlphaFoldDB" id="A0A6L6GBN5"/>
<gene>
    <name evidence="1" type="ORF">GIX10_00305</name>
</gene>
<evidence type="ECO:0000313" key="2">
    <source>
        <dbReference type="Proteomes" id="UP000473854"/>
    </source>
</evidence>
<organism evidence="1 2">
    <name type="scientific">Acinetobacter faecalis</name>
    <dbReference type="NCBI Taxonomy" id="2665161"/>
    <lineage>
        <taxon>Bacteria</taxon>
        <taxon>Pseudomonadati</taxon>
        <taxon>Pseudomonadota</taxon>
        <taxon>Gammaproteobacteria</taxon>
        <taxon>Moraxellales</taxon>
        <taxon>Moraxellaceae</taxon>
        <taxon>Acinetobacter</taxon>
    </lineage>
</organism>
<dbReference type="EMBL" id="WLYL01000001">
    <property type="protein sequence ID" value="MTD09898.1"/>
    <property type="molecule type" value="Genomic_DNA"/>
</dbReference>
<dbReference type="Proteomes" id="UP000473854">
    <property type="component" value="Unassembled WGS sequence"/>
</dbReference>